<dbReference type="AlphaFoldDB" id="A0A3M7QU64"/>
<gene>
    <name evidence="2" type="ORF">BpHYR1_032751</name>
</gene>
<protein>
    <submittedName>
        <fullName evidence="2">Uncharacterized protein</fullName>
    </submittedName>
</protein>
<evidence type="ECO:0000313" key="2">
    <source>
        <dbReference type="EMBL" id="RNA14644.1"/>
    </source>
</evidence>
<reference evidence="2 3" key="1">
    <citation type="journal article" date="2018" name="Sci. Rep.">
        <title>Genomic signatures of local adaptation to the degree of environmental predictability in rotifers.</title>
        <authorList>
            <person name="Franch-Gras L."/>
            <person name="Hahn C."/>
            <person name="Garcia-Roger E.M."/>
            <person name="Carmona M.J."/>
            <person name="Serra M."/>
            <person name="Gomez A."/>
        </authorList>
    </citation>
    <scope>NUCLEOTIDE SEQUENCE [LARGE SCALE GENOMIC DNA]</scope>
    <source>
        <strain evidence="2">HYR1</strain>
    </source>
</reference>
<keyword evidence="1" id="KW-0812">Transmembrane</keyword>
<sequence length="289" mass="33121">MANNKKNCDKIPVDLREKLEWLQSQEAMTNSPIESYNNIIEKFLKIIFPIIRGFPEYISIPLNCINKITESGTDFDDNVAVSDECFCIDCCYCSCSYFMDKGMCQVGSEKLVLVYNMINEEIKIKLMLLGLCLTQNKNCIACGRKKLFGGYRSSWDAENRFNNSGNLFVEMLQMYLRNQLFLLEMMFFMVFFASFKNAFRILSGYFPNSLVRTSRKVAAIKILLVNIPFFRTLTIKESFGSTNKLACKQPKVGITIEIVTYLHPDNSKVCKFGKFNISINLATKFAVSI</sequence>
<keyword evidence="3" id="KW-1185">Reference proteome</keyword>
<dbReference type="EMBL" id="REGN01005142">
    <property type="protein sequence ID" value="RNA14644.1"/>
    <property type="molecule type" value="Genomic_DNA"/>
</dbReference>
<feature type="transmembrane region" description="Helical" evidence="1">
    <location>
        <begin position="180"/>
        <end position="199"/>
    </location>
</feature>
<proteinExistence type="predicted"/>
<keyword evidence="1" id="KW-1133">Transmembrane helix</keyword>
<name>A0A3M7QU64_BRAPC</name>
<dbReference type="Proteomes" id="UP000276133">
    <property type="component" value="Unassembled WGS sequence"/>
</dbReference>
<accession>A0A3M7QU64</accession>
<keyword evidence="1" id="KW-0472">Membrane</keyword>
<organism evidence="2 3">
    <name type="scientific">Brachionus plicatilis</name>
    <name type="common">Marine rotifer</name>
    <name type="synonym">Brachionus muelleri</name>
    <dbReference type="NCBI Taxonomy" id="10195"/>
    <lineage>
        <taxon>Eukaryota</taxon>
        <taxon>Metazoa</taxon>
        <taxon>Spiralia</taxon>
        <taxon>Gnathifera</taxon>
        <taxon>Rotifera</taxon>
        <taxon>Eurotatoria</taxon>
        <taxon>Monogononta</taxon>
        <taxon>Pseudotrocha</taxon>
        <taxon>Ploima</taxon>
        <taxon>Brachionidae</taxon>
        <taxon>Brachionus</taxon>
    </lineage>
</organism>
<comment type="caution">
    <text evidence="2">The sequence shown here is derived from an EMBL/GenBank/DDBJ whole genome shotgun (WGS) entry which is preliminary data.</text>
</comment>
<evidence type="ECO:0000256" key="1">
    <source>
        <dbReference type="SAM" id="Phobius"/>
    </source>
</evidence>
<evidence type="ECO:0000313" key="3">
    <source>
        <dbReference type="Proteomes" id="UP000276133"/>
    </source>
</evidence>